<reference evidence="2 3" key="1">
    <citation type="submission" date="2017-11" db="EMBL/GenBank/DDBJ databases">
        <title>Draft genome sequence of Bacillus pumilus 51_5il from lake Gorkoye (Russia: Novosibirsk region).</title>
        <authorList>
            <person name="Shipova A.A."/>
            <person name="Rozanov A.S."/>
            <person name="Bryanskaya A.V."/>
            <person name="Peltek S.E."/>
        </authorList>
    </citation>
    <scope>NUCLEOTIDE SEQUENCE [LARGE SCALE GENOMIC DNA]</scope>
    <source>
        <strain evidence="2 3">51_5il</strain>
    </source>
</reference>
<evidence type="ECO:0000313" key="3">
    <source>
        <dbReference type="Proteomes" id="UP000230768"/>
    </source>
</evidence>
<dbReference type="Proteomes" id="UP000230768">
    <property type="component" value="Unassembled WGS sequence"/>
</dbReference>
<evidence type="ECO:0000256" key="1">
    <source>
        <dbReference type="SAM" id="Phobius"/>
    </source>
</evidence>
<proteinExistence type="predicted"/>
<gene>
    <name evidence="2" type="ORF">CTV99_02135</name>
</gene>
<organism evidence="2 3">
    <name type="scientific">Bacillus pumilus</name>
    <name type="common">Bacillus mesentericus</name>
    <dbReference type="NCBI Taxonomy" id="1408"/>
    <lineage>
        <taxon>Bacteria</taxon>
        <taxon>Bacillati</taxon>
        <taxon>Bacillota</taxon>
        <taxon>Bacilli</taxon>
        <taxon>Bacillales</taxon>
        <taxon>Bacillaceae</taxon>
        <taxon>Bacillus</taxon>
    </lineage>
</organism>
<sequence>MRLPRWIFWGTILYLVAFLIDYITTLFSIDQTGVYMSKLGLKIDMTMNEEELYTNFSFTSQILIIYMIYILFIIALFAIIKSKKTAK</sequence>
<dbReference type="AlphaFoldDB" id="A0A2G8IYA5"/>
<comment type="caution">
    <text evidence="2">The sequence shown here is derived from an EMBL/GenBank/DDBJ whole genome shotgun (WGS) entry which is preliminary data.</text>
</comment>
<keyword evidence="1" id="KW-0472">Membrane</keyword>
<keyword evidence="1" id="KW-0812">Transmembrane</keyword>
<protein>
    <submittedName>
        <fullName evidence="2">Uncharacterized protein</fullName>
    </submittedName>
</protein>
<name>A0A2G8IYA5_BACPU</name>
<evidence type="ECO:0000313" key="2">
    <source>
        <dbReference type="EMBL" id="PIK28487.1"/>
    </source>
</evidence>
<accession>A0A2G8IYA5</accession>
<feature type="transmembrane region" description="Helical" evidence="1">
    <location>
        <begin position="7"/>
        <end position="29"/>
    </location>
</feature>
<keyword evidence="1" id="KW-1133">Transmembrane helix</keyword>
<feature type="transmembrane region" description="Helical" evidence="1">
    <location>
        <begin position="58"/>
        <end position="80"/>
    </location>
</feature>
<dbReference type="EMBL" id="PEKP01000003">
    <property type="protein sequence ID" value="PIK28487.1"/>
    <property type="molecule type" value="Genomic_DNA"/>
</dbReference>